<dbReference type="EMBL" id="AP019755">
    <property type="protein sequence ID" value="BBL34243.1"/>
    <property type="molecule type" value="Genomic_DNA"/>
</dbReference>
<dbReference type="KEGG" id="nst:Nstercoris_00474"/>
<protein>
    <submittedName>
        <fullName evidence="1">Uncharacterized protein</fullName>
    </submittedName>
</protein>
<dbReference type="AlphaFoldDB" id="A0A4Y1YMV1"/>
<name>A0A4Y1YMV1_9PROT</name>
<evidence type="ECO:0000313" key="1">
    <source>
        <dbReference type="EMBL" id="BBL34243.1"/>
    </source>
</evidence>
<sequence length="151" mass="16916">MYQIINKRHLAAVIAMGKKQSSAVATTKKIGNFLRIQLPLDRHPTTGLPRRVAPRSDVLRDDNVKSRPCASLQEDRRSTKQFSILLSCLCETAQLVRYPIPSHLYFVLANAASVKQSSLSVKASPYFFYSATLHAWITITAINCSSPILKW</sequence>
<organism evidence="1 2">
    <name type="scientific">Nitrosomonas stercoris</name>
    <dbReference type="NCBI Taxonomy" id="1444684"/>
    <lineage>
        <taxon>Bacteria</taxon>
        <taxon>Pseudomonadati</taxon>
        <taxon>Pseudomonadota</taxon>
        <taxon>Betaproteobacteria</taxon>
        <taxon>Nitrosomonadales</taxon>
        <taxon>Nitrosomonadaceae</taxon>
        <taxon>Nitrosomonas</taxon>
    </lineage>
</organism>
<keyword evidence="2" id="KW-1185">Reference proteome</keyword>
<proteinExistence type="predicted"/>
<reference evidence="1 2" key="1">
    <citation type="submission" date="2019-06" db="EMBL/GenBank/DDBJ databases">
        <title>Nitrosomonas stercoris KYUHI-S whole genome shotgun sequence.</title>
        <authorList>
            <person name="Nakagawa T."/>
            <person name="Tsuchiya Y."/>
            <person name="Takahashi R."/>
        </authorList>
    </citation>
    <scope>NUCLEOTIDE SEQUENCE [LARGE SCALE GENOMIC DNA]</scope>
    <source>
        <strain evidence="1 2">KYUHI-S</strain>
    </source>
</reference>
<dbReference type="Proteomes" id="UP000316473">
    <property type="component" value="Chromosome"/>
</dbReference>
<gene>
    <name evidence="1" type="ORF">Nstercoris_00474</name>
</gene>
<evidence type="ECO:0000313" key="2">
    <source>
        <dbReference type="Proteomes" id="UP000316473"/>
    </source>
</evidence>
<accession>A0A4Y1YMV1</accession>